<dbReference type="SUPFAM" id="SSF88723">
    <property type="entry name" value="PIN domain-like"/>
    <property type="match status" value="1"/>
</dbReference>
<dbReference type="OrthoDB" id="5624224at2"/>
<name>A0A1H3KLT6_9FIRM</name>
<accession>A0A1H3KLT6</accession>
<gene>
    <name evidence="2" type="ORF">SAMN05660462_00236</name>
</gene>
<keyword evidence="3" id="KW-1185">Reference proteome</keyword>
<dbReference type="InterPro" id="IPR002716">
    <property type="entry name" value="PIN_dom"/>
</dbReference>
<feature type="domain" description="PIN" evidence="1">
    <location>
        <begin position="75"/>
        <end position="123"/>
    </location>
</feature>
<dbReference type="InterPro" id="IPR029060">
    <property type="entry name" value="PIN-like_dom_sf"/>
</dbReference>
<proteinExistence type="predicted"/>
<evidence type="ECO:0000313" key="2">
    <source>
        <dbReference type="EMBL" id="SDY53101.1"/>
    </source>
</evidence>
<dbReference type="Pfam" id="PF01850">
    <property type="entry name" value="PIN"/>
    <property type="match status" value="1"/>
</dbReference>
<protein>
    <submittedName>
        <fullName evidence="2">PIN domain-containing protein</fullName>
    </submittedName>
</protein>
<organism evidence="2 3">
    <name type="scientific">Proteiniborus ethanoligenes</name>
    <dbReference type="NCBI Taxonomy" id="415015"/>
    <lineage>
        <taxon>Bacteria</taxon>
        <taxon>Bacillati</taxon>
        <taxon>Bacillota</taxon>
        <taxon>Clostridia</taxon>
        <taxon>Eubacteriales</taxon>
        <taxon>Proteiniborus</taxon>
    </lineage>
</organism>
<reference evidence="2 3" key="1">
    <citation type="submission" date="2016-10" db="EMBL/GenBank/DDBJ databases">
        <authorList>
            <person name="de Groot N.N."/>
        </authorList>
    </citation>
    <scope>NUCLEOTIDE SEQUENCE [LARGE SCALE GENOMIC DNA]</scope>
    <source>
        <strain evidence="2 3">DSM 21650</strain>
    </source>
</reference>
<dbReference type="STRING" id="415015.SAMN05660462_00236"/>
<dbReference type="Proteomes" id="UP000198625">
    <property type="component" value="Unassembled WGS sequence"/>
</dbReference>
<evidence type="ECO:0000313" key="3">
    <source>
        <dbReference type="Proteomes" id="UP000198625"/>
    </source>
</evidence>
<dbReference type="AlphaFoldDB" id="A0A1H3KLT6"/>
<dbReference type="EMBL" id="FNQE01000002">
    <property type="protein sequence ID" value="SDY53101.1"/>
    <property type="molecule type" value="Genomic_DNA"/>
</dbReference>
<evidence type="ECO:0000259" key="1">
    <source>
        <dbReference type="Pfam" id="PF01850"/>
    </source>
</evidence>
<dbReference type="RefSeq" id="WP_091726084.1">
    <property type="nucleotide sequence ID" value="NZ_FNQE01000002.1"/>
</dbReference>
<sequence length="158" mass="18756">MKIYFDMNIFNRIFDDQTQARVRFESMAIDILFELIEKGQYILTWSFMLDYENSKNPFTDRKTHIQSISTLCKEIIMPHNDIRLIAKNIVEKSNAKEKDALHLACAIYNGCEYFITCDDKFIKTIIRNKNKLEEVLGNIRLFSPIDFLRKEMEIDVIE</sequence>